<evidence type="ECO:0000313" key="3">
    <source>
        <dbReference type="WBParaSite" id="maker-uti_cns_0005721-snap-gene-0.24-mRNA-1"/>
    </source>
</evidence>
<keyword evidence="1" id="KW-0472">Membrane</keyword>
<evidence type="ECO:0000313" key="2">
    <source>
        <dbReference type="Proteomes" id="UP000095280"/>
    </source>
</evidence>
<feature type="transmembrane region" description="Helical" evidence="1">
    <location>
        <begin position="96"/>
        <end position="116"/>
    </location>
</feature>
<protein>
    <submittedName>
        <fullName evidence="3">Sulfate_transp domain-containing protein</fullName>
    </submittedName>
</protein>
<evidence type="ECO:0000256" key="1">
    <source>
        <dbReference type="SAM" id="Phobius"/>
    </source>
</evidence>
<dbReference type="AlphaFoldDB" id="A0A1I8HEE6"/>
<name>A0A1I8HEE6_9PLAT</name>
<accession>A0A1I8HEE6</accession>
<dbReference type="WBParaSite" id="maker-uti_cns_0005721-snap-gene-0.24-mRNA-1">
    <property type="protein sequence ID" value="maker-uti_cns_0005721-snap-gene-0.24-mRNA-1"/>
    <property type="gene ID" value="maker-uti_cns_0005721-snap-gene-0.24"/>
</dbReference>
<feature type="transmembrane region" description="Helical" evidence="1">
    <location>
        <begin position="58"/>
        <end position="84"/>
    </location>
</feature>
<organism evidence="2 3">
    <name type="scientific">Macrostomum lignano</name>
    <dbReference type="NCBI Taxonomy" id="282301"/>
    <lineage>
        <taxon>Eukaryota</taxon>
        <taxon>Metazoa</taxon>
        <taxon>Spiralia</taxon>
        <taxon>Lophotrochozoa</taxon>
        <taxon>Platyhelminthes</taxon>
        <taxon>Rhabditophora</taxon>
        <taxon>Macrostomorpha</taxon>
        <taxon>Macrostomida</taxon>
        <taxon>Macrostomidae</taxon>
        <taxon>Macrostomum</taxon>
    </lineage>
</organism>
<keyword evidence="2" id="KW-1185">Reference proteome</keyword>
<dbReference type="Proteomes" id="UP000095280">
    <property type="component" value="Unplaced"/>
</dbReference>
<reference evidence="3" key="1">
    <citation type="submission" date="2016-11" db="UniProtKB">
        <authorList>
            <consortium name="WormBaseParasite"/>
        </authorList>
    </citation>
    <scope>IDENTIFICATION</scope>
</reference>
<proteinExistence type="predicted"/>
<keyword evidence="1" id="KW-0812">Transmembrane</keyword>
<keyword evidence="1" id="KW-1133">Transmembrane helix</keyword>
<sequence length="180" mass="19732">MPLTLKNLFIGIVSAGLIAALALLGLSIWVVSVAHGPLFELMQLLMQDLHPVGGLKLAWAPQTLLVVGGINVVLSVFSIACGLLSWYEWRTDKERVISPILMALPSILGLISIGFMDKFGISHDVGVNSGLSMRTKLVILDRNYFQPLSLALKQNSTTEAKVTMIINHMQVQKPCKLKWI</sequence>